<keyword evidence="2" id="KW-0813">Transport</keyword>
<sequence length="391" mass="41405">MAPIPFAVTAALAAIAYGAYLFYTINKSPSGNEKMNSVAAAIAEGAVAYLNRQAITLAAIGAVLAIVLWLALGSVTAIGFVIGGFVSALAGFIGMHTSIRANVRTAAAAQKGLGPALSMAFQGGSVTGFLVVGLALLTTALFYAWTGDPRAMIGLGFGGSLGTDMVGKIEAGIPEDDPRNPGVIADLVGDNVGDCAGMAADLFETYVVTLLSAMLIASLTFGSDFPSAVVFPLYIAGGGVFTSILGSLFVRTNDPKSIMPALSRILSPGLLLSGFPLSIARRSPINKRFSCHSHRFRRHCHDGLFHRSLYLQKILLGQKPCPGFRFRPRFKHHRRTGTFPQIHFLACYLPGSGCSGGLSFVGPVRCRAGCSQYVVLHRNYHSYRCFRSDYG</sequence>
<evidence type="ECO:0000256" key="5">
    <source>
        <dbReference type="ARBA" id="ARBA00022967"/>
    </source>
</evidence>
<keyword evidence="7" id="KW-0406">Ion transport</keyword>
<dbReference type="Pfam" id="PF03030">
    <property type="entry name" value="H_PPase"/>
    <property type="match status" value="1"/>
</dbReference>
<feature type="transmembrane region" description="Helical" evidence="9">
    <location>
        <begin position="120"/>
        <end position="145"/>
    </location>
</feature>
<evidence type="ECO:0000256" key="6">
    <source>
        <dbReference type="ARBA" id="ARBA00022989"/>
    </source>
</evidence>
<evidence type="ECO:0000313" key="11">
    <source>
        <dbReference type="Proteomes" id="UP000034694"/>
    </source>
</evidence>
<dbReference type="InterPro" id="IPR004131">
    <property type="entry name" value="PPase-energised_H-pump"/>
</dbReference>
<keyword evidence="4" id="KW-0460">Magnesium</keyword>
<feature type="transmembrane region" description="Helical" evidence="9">
    <location>
        <begin position="54"/>
        <end position="72"/>
    </location>
</feature>
<evidence type="ECO:0000256" key="1">
    <source>
        <dbReference type="ARBA" id="ARBA00004127"/>
    </source>
</evidence>
<dbReference type="GO" id="GO:0012505">
    <property type="term" value="C:endomembrane system"/>
    <property type="evidence" value="ECO:0007669"/>
    <property type="project" value="UniProtKB-SubCell"/>
</dbReference>
<dbReference type="GO" id="GO:0016020">
    <property type="term" value="C:membrane"/>
    <property type="evidence" value="ECO:0007669"/>
    <property type="project" value="InterPro"/>
</dbReference>
<evidence type="ECO:0000313" key="10">
    <source>
        <dbReference type="EMBL" id="KKU96561.1"/>
    </source>
</evidence>
<evidence type="ECO:0000256" key="2">
    <source>
        <dbReference type="ARBA" id="ARBA00022448"/>
    </source>
</evidence>
<evidence type="ECO:0000256" key="9">
    <source>
        <dbReference type="SAM" id="Phobius"/>
    </source>
</evidence>
<accession>A0A0G1UR64</accession>
<comment type="caution">
    <text evidence="10">The sequence shown here is derived from an EMBL/GenBank/DDBJ whole genome shotgun (WGS) entry which is preliminary data.</text>
</comment>
<feature type="transmembrane region" description="Helical" evidence="9">
    <location>
        <begin position="78"/>
        <end position="99"/>
    </location>
</feature>
<feature type="transmembrane region" description="Helical" evidence="9">
    <location>
        <begin position="6"/>
        <end position="25"/>
    </location>
</feature>
<evidence type="ECO:0000256" key="3">
    <source>
        <dbReference type="ARBA" id="ARBA00022692"/>
    </source>
</evidence>
<comment type="subcellular location">
    <subcellularLocation>
        <location evidence="1">Endomembrane system</location>
        <topology evidence="1">Multi-pass membrane protein</topology>
    </subcellularLocation>
</comment>
<evidence type="ECO:0000256" key="8">
    <source>
        <dbReference type="ARBA" id="ARBA00023136"/>
    </source>
</evidence>
<dbReference type="EMBL" id="LCPK01000032">
    <property type="protein sequence ID" value="KKU96561.1"/>
    <property type="molecule type" value="Genomic_DNA"/>
</dbReference>
<dbReference type="AlphaFoldDB" id="A0A0G1UR64"/>
<reference evidence="10 11" key="1">
    <citation type="journal article" date="2015" name="Nature">
        <title>rRNA introns, odd ribosomes, and small enigmatic genomes across a large radiation of phyla.</title>
        <authorList>
            <person name="Brown C.T."/>
            <person name="Hug L.A."/>
            <person name="Thomas B.C."/>
            <person name="Sharon I."/>
            <person name="Castelle C.J."/>
            <person name="Singh A."/>
            <person name="Wilkins M.J."/>
            <person name="Williams K.H."/>
            <person name="Banfield J.F."/>
        </authorList>
    </citation>
    <scope>NUCLEOTIDE SEQUENCE [LARGE SCALE GENOMIC DNA]</scope>
</reference>
<keyword evidence="8 9" id="KW-0472">Membrane</keyword>
<organism evidence="10 11">
    <name type="scientific">Candidatus Amesbacteria bacterium GW2011_GWB1_48_13</name>
    <dbReference type="NCBI Taxonomy" id="1618362"/>
    <lineage>
        <taxon>Bacteria</taxon>
        <taxon>Candidatus Amesiibacteriota</taxon>
    </lineage>
</organism>
<name>A0A0G1UR64_9BACT</name>
<keyword evidence="6 9" id="KW-1133">Transmembrane helix</keyword>
<feature type="transmembrane region" description="Helical" evidence="9">
    <location>
        <begin position="229"/>
        <end position="249"/>
    </location>
</feature>
<gene>
    <name evidence="10" type="ORF">UY28_C0032G0003</name>
</gene>
<dbReference type="Proteomes" id="UP000034694">
    <property type="component" value="Unassembled WGS sequence"/>
</dbReference>
<protein>
    <submittedName>
        <fullName evidence="10">K(+)-insensitive pyrophosphate-energized proton pump</fullName>
    </submittedName>
</protein>
<keyword evidence="5" id="KW-1278">Translocase</keyword>
<dbReference type="GO" id="GO:0004427">
    <property type="term" value="F:inorganic diphosphate phosphatase activity"/>
    <property type="evidence" value="ECO:0007669"/>
    <property type="project" value="InterPro"/>
</dbReference>
<dbReference type="GO" id="GO:0009678">
    <property type="term" value="F:diphosphate hydrolysis-driven proton transmembrane transporter activity"/>
    <property type="evidence" value="ECO:0007669"/>
    <property type="project" value="InterPro"/>
</dbReference>
<evidence type="ECO:0000256" key="7">
    <source>
        <dbReference type="ARBA" id="ARBA00023065"/>
    </source>
</evidence>
<evidence type="ECO:0000256" key="4">
    <source>
        <dbReference type="ARBA" id="ARBA00022842"/>
    </source>
</evidence>
<keyword evidence="3 9" id="KW-0812">Transmembrane</keyword>
<proteinExistence type="predicted"/>
<dbReference type="PATRIC" id="fig|1618362.3.peg.876"/>
<dbReference type="PANTHER" id="PTHR31998">
    <property type="entry name" value="K(+)-INSENSITIVE PYROPHOSPHATE-ENERGIZED PROTON PUMP"/>
    <property type="match status" value="1"/>
</dbReference>